<gene>
    <name evidence="7" type="ORF">SAMN02927923_01165</name>
</gene>
<dbReference type="SUPFAM" id="SSF46626">
    <property type="entry name" value="Cytochrome c"/>
    <property type="match status" value="1"/>
</dbReference>
<evidence type="ECO:0000313" key="8">
    <source>
        <dbReference type="Proteomes" id="UP000199569"/>
    </source>
</evidence>
<sequence length="181" mass="19699">MIRRALNRLLIASALIGLVACSDQQEQASILHIAGGEPEQGRALIHSYGCGTCHQIDGIRGARGRVGPILENYAQQHLLAGFLPNTPRNLMAWLMDPVALKPQTGMPSQGVTEAEARHMAAYLYSLGSEDLRVYPSGPPLPLRDASGRTIEIPDSTTTPSETDPRTRRIIPDQNISQEPRT</sequence>
<proteinExistence type="predicted"/>
<dbReference type="PROSITE" id="PS51257">
    <property type="entry name" value="PROKAR_LIPOPROTEIN"/>
    <property type="match status" value="1"/>
</dbReference>
<evidence type="ECO:0000259" key="6">
    <source>
        <dbReference type="PROSITE" id="PS51007"/>
    </source>
</evidence>
<keyword evidence="1 4" id="KW-0349">Heme</keyword>
<dbReference type="EMBL" id="FMVJ01000003">
    <property type="protein sequence ID" value="SCY32518.1"/>
    <property type="molecule type" value="Genomic_DNA"/>
</dbReference>
<protein>
    <submittedName>
        <fullName evidence="7">Cytochrome c2</fullName>
    </submittedName>
</protein>
<keyword evidence="2 4" id="KW-0479">Metal-binding</keyword>
<evidence type="ECO:0000256" key="3">
    <source>
        <dbReference type="ARBA" id="ARBA00023004"/>
    </source>
</evidence>
<dbReference type="InterPro" id="IPR009056">
    <property type="entry name" value="Cyt_c-like_dom"/>
</dbReference>
<dbReference type="GO" id="GO:0046872">
    <property type="term" value="F:metal ion binding"/>
    <property type="evidence" value="ECO:0007669"/>
    <property type="project" value="UniProtKB-KW"/>
</dbReference>
<dbReference type="STRING" id="549386.SAMN02927923_01165"/>
<keyword evidence="8" id="KW-1185">Reference proteome</keyword>
<dbReference type="Gene3D" id="1.10.760.10">
    <property type="entry name" value="Cytochrome c-like domain"/>
    <property type="match status" value="1"/>
</dbReference>
<reference evidence="7 8" key="1">
    <citation type="submission" date="2016-10" db="EMBL/GenBank/DDBJ databases">
        <authorList>
            <person name="de Groot N.N."/>
        </authorList>
    </citation>
    <scope>NUCLEOTIDE SEQUENCE [LARGE SCALE GENOMIC DNA]</scope>
    <source>
        <strain evidence="7 8">CGMCC 1.7666</strain>
    </source>
</reference>
<evidence type="ECO:0000256" key="2">
    <source>
        <dbReference type="ARBA" id="ARBA00022723"/>
    </source>
</evidence>
<dbReference type="Proteomes" id="UP000199569">
    <property type="component" value="Unassembled WGS sequence"/>
</dbReference>
<feature type="domain" description="Cytochrome c" evidence="6">
    <location>
        <begin position="36"/>
        <end position="127"/>
    </location>
</feature>
<evidence type="ECO:0000256" key="1">
    <source>
        <dbReference type="ARBA" id="ARBA00022617"/>
    </source>
</evidence>
<name>A0A1G5F1J1_9HYPH</name>
<dbReference type="AlphaFoldDB" id="A0A1G5F1J1"/>
<feature type="region of interest" description="Disordered" evidence="5">
    <location>
        <begin position="135"/>
        <end position="181"/>
    </location>
</feature>
<keyword evidence="3 4" id="KW-0408">Iron</keyword>
<evidence type="ECO:0000313" key="7">
    <source>
        <dbReference type="EMBL" id="SCY32518.1"/>
    </source>
</evidence>
<evidence type="ECO:0000256" key="4">
    <source>
        <dbReference type="PROSITE-ProRule" id="PRU00433"/>
    </source>
</evidence>
<dbReference type="RefSeq" id="WP_210183594.1">
    <property type="nucleotide sequence ID" value="NZ_FMVJ01000003.1"/>
</dbReference>
<evidence type="ECO:0000256" key="5">
    <source>
        <dbReference type="SAM" id="MobiDB-lite"/>
    </source>
</evidence>
<dbReference type="GO" id="GO:0020037">
    <property type="term" value="F:heme binding"/>
    <property type="evidence" value="ECO:0007669"/>
    <property type="project" value="InterPro"/>
</dbReference>
<dbReference type="InterPro" id="IPR036909">
    <property type="entry name" value="Cyt_c-like_dom_sf"/>
</dbReference>
<dbReference type="PROSITE" id="PS51007">
    <property type="entry name" value="CYTC"/>
    <property type="match status" value="1"/>
</dbReference>
<dbReference type="GO" id="GO:0009055">
    <property type="term" value="F:electron transfer activity"/>
    <property type="evidence" value="ECO:0007669"/>
    <property type="project" value="InterPro"/>
</dbReference>
<accession>A0A1G5F1J1</accession>
<dbReference type="Pfam" id="PF00034">
    <property type="entry name" value="Cytochrom_C"/>
    <property type="match status" value="1"/>
</dbReference>
<organism evidence="7 8">
    <name type="scientific">Microvirga guangxiensis</name>
    <dbReference type="NCBI Taxonomy" id="549386"/>
    <lineage>
        <taxon>Bacteria</taxon>
        <taxon>Pseudomonadati</taxon>
        <taxon>Pseudomonadota</taxon>
        <taxon>Alphaproteobacteria</taxon>
        <taxon>Hyphomicrobiales</taxon>
        <taxon>Methylobacteriaceae</taxon>
        <taxon>Microvirga</taxon>
    </lineage>
</organism>